<keyword evidence="2" id="KW-0732">Signal</keyword>
<feature type="compositionally biased region" description="Gly residues" evidence="1">
    <location>
        <begin position="174"/>
        <end position="187"/>
    </location>
</feature>
<evidence type="ECO:0000313" key="5">
    <source>
        <dbReference type="Proteomes" id="UP000286931"/>
    </source>
</evidence>
<evidence type="ECO:0000313" key="4">
    <source>
        <dbReference type="EMBL" id="GCD97816.1"/>
    </source>
</evidence>
<evidence type="ECO:0000256" key="2">
    <source>
        <dbReference type="SAM" id="SignalP"/>
    </source>
</evidence>
<evidence type="ECO:0000259" key="3">
    <source>
        <dbReference type="Pfam" id="PF17802"/>
    </source>
</evidence>
<proteinExistence type="predicted"/>
<feature type="region of interest" description="Disordered" evidence="1">
    <location>
        <begin position="403"/>
        <end position="455"/>
    </location>
</feature>
<dbReference type="EMBL" id="BIFH01000025">
    <property type="protein sequence ID" value="GCD97816.1"/>
    <property type="molecule type" value="Genomic_DNA"/>
</dbReference>
<accession>A0A401YTC0</accession>
<dbReference type="InterPro" id="IPR013783">
    <property type="entry name" value="Ig-like_fold"/>
</dbReference>
<feature type="domain" description="SpaA-like prealbumin fold" evidence="3">
    <location>
        <begin position="304"/>
        <end position="384"/>
    </location>
</feature>
<gene>
    <name evidence="4" type="ORF">EHYA_05513</name>
</gene>
<protein>
    <recommendedName>
        <fullName evidence="3">SpaA-like prealbumin fold domain-containing protein</fullName>
    </recommendedName>
</protein>
<dbReference type="Gene3D" id="2.60.40.10">
    <property type="entry name" value="Immunoglobulins"/>
    <property type="match status" value="1"/>
</dbReference>
<keyword evidence="5" id="KW-1185">Reference proteome</keyword>
<feature type="compositionally biased region" description="Gly residues" evidence="1">
    <location>
        <begin position="239"/>
        <end position="256"/>
    </location>
</feature>
<dbReference type="AlphaFoldDB" id="A0A401YTC0"/>
<dbReference type="RefSeq" id="WP_160161578.1">
    <property type="nucleotide sequence ID" value="NZ_BIFH01000025.1"/>
</dbReference>
<dbReference type="InterPro" id="IPR041033">
    <property type="entry name" value="SpaA_PFL_dom_1"/>
</dbReference>
<dbReference type="Proteomes" id="UP000286931">
    <property type="component" value="Unassembled WGS sequence"/>
</dbReference>
<comment type="caution">
    <text evidence="4">The sequence shown here is derived from an EMBL/GenBank/DDBJ whole genome shotgun (WGS) entry which is preliminary data.</text>
</comment>
<feature type="compositionally biased region" description="Gly residues" evidence="1">
    <location>
        <begin position="196"/>
        <end position="206"/>
    </location>
</feature>
<organism evidence="4 5">
    <name type="scientific">Embleya hyalina</name>
    <dbReference type="NCBI Taxonomy" id="516124"/>
    <lineage>
        <taxon>Bacteria</taxon>
        <taxon>Bacillati</taxon>
        <taxon>Actinomycetota</taxon>
        <taxon>Actinomycetes</taxon>
        <taxon>Kitasatosporales</taxon>
        <taxon>Streptomycetaceae</taxon>
        <taxon>Embleya</taxon>
    </lineage>
</organism>
<evidence type="ECO:0000256" key="1">
    <source>
        <dbReference type="SAM" id="MobiDB-lite"/>
    </source>
</evidence>
<sequence length="455" mass="43513">MRRYLSFASAVLVAGLSTSAAFPAAAPASTAPAARQASQTFTFTGAPQQVTVPDNVCTVTVDAFGAAGGDGQYGVAGGRGAEVSATFGVTPGEVLTVNVGGAGHSGDDSDPARAQGGYNGGGRGGAYIANGQISGIAAGGGGGRTTVGTGTTPLVVAGGGGGGGASFFATAIGGGNAGQAGEPGQGLPGDDEGRPGRPGGEGGQGGVNAPHTAPNGENGSPAVGPVGGAGGNSILDPHGGAGGGGGAGATGGGGGAASPTASNSGAGGGGGSSSGPASAVFTTGARQGNGEATLTWMPCVVVTGDVTVLKRDAHTRAPLAGATFQLWEETNDIPGLQTTGTNPDTAIGEPCVTGTDGTCTRNVPVGTYYWEETRAPAGYLLPDDRVFGPLVLTAANAATGVGVTADDTAKPTEPKPPCHDHPDDTTKPTEPKPPCHDHRDDHGTPEPSTHGGCNC</sequence>
<dbReference type="Pfam" id="PF17802">
    <property type="entry name" value="SpaA"/>
    <property type="match status" value="1"/>
</dbReference>
<dbReference type="OrthoDB" id="3169091at2"/>
<feature type="chain" id="PRO_5038929329" description="SpaA-like prealbumin fold domain-containing protein" evidence="2">
    <location>
        <begin position="21"/>
        <end position="455"/>
    </location>
</feature>
<feature type="signal peptide" evidence="2">
    <location>
        <begin position="1"/>
        <end position="20"/>
    </location>
</feature>
<reference evidence="4 5" key="1">
    <citation type="submission" date="2018-12" db="EMBL/GenBank/DDBJ databases">
        <title>Draft genome sequence of Embleya hyalina NBRC 13850T.</title>
        <authorList>
            <person name="Komaki H."/>
            <person name="Hosoyama A."/>
            <person name="Kimura A."/>
            <person name="Ichikawa N."/>
            <person name="Tamura T."/>
        </authorList>
    </citation>
    <scope>NUCLEOTIDE SEQUENCE [LARGE SCALE GENOMIC DNA]</scope>
    <source>
        <strain evidence="4 5">NBRC 13850</strain>
    </source>
</reference>
<name>A0A401YTC0_9ACTN</name>
<feature type="region of interest" description="Disordered" evidence="1">
    <location>
        <begin position="174"/>
        <end position="283"/>
    </location>
</feature>
<feature type="compositionally biased region" description="Basic and acidic residues" evidence="1">
    <location>
        <begin position="407"/>
        <end position="444"/>
    </location>
</feature>
<dbReference type="GO" id="GO:0005975">
    <property type="term" value="P:carbohydrate metabolic process"/>
    <property type="evidence" value="ECO:0007669"/>
    <property type="project" value="UniProtKB-ARBA"/>
</dbReference>